<keyword evidence="3" id="KW-1185">Reference proteome</keyword>
<evidence type="ECO:0008006" key="4">
    <source>
        <dbReference type="Google" id="ProtNLM"/>
    </source>
</evidence>
<keyword evidence="1" id="KW-0472">Membrane</keyword>
<evidence type="ECO:0000313" key="3">
    <source>
        <dbReference type="Proteomes" id="UP001144323"/>
    </source>
</evidence>
<evidence type="ECO:0000313" key="2">
    <source>
        <dbReference type="EMBL" id="GLI94177.1"/>
    </source>
</evidence>
<reference evidence="2" key="1">
    <citation type="journal article" date="2023" name="Int. J. Syst. Evol. Microbiol.">
        <title>Methylocystis iwaonis sp. nov., a type II methane-oxidizing bacterium from surface soil of a rice paddy field in Japan, and emended description of the genus Methylocystis (ex Whittenbury et al. 1970) Bowman et al. 1993.</title>
        <authorList>
            <person name="Kaise H."/>
            <person name="Sawadogo J.B."/>
            <person name="Alam M.S."/>
            <person name="Ueno C."/>
            <person name="Dianou D."/>
            <person name="Shinjo R."/>
            <person name="Asakawa S."/>
        </authorList>
    </citation>
    <scope>NUCLEOTIDE SEQUENCE</scope>
    <source>
        <strain evidence="2">LMG27198</strain>
    </source>
</reference>
<organism evidence="2 3">
    <name type="scientific">Methylocystis echinoides</name>
    <dbReference type="NCBI Taxonomy" id="29468"/>
    <lineage>
        <taxon>Bacteria</taxon>
        <taxon>Pseudomonadati</taxon>
        <taxon>Pseudomonadota</taxon>
        <taxon>Alphaproteobacteria</taxon>
        <taxon>Hyphomicrobiales</taxon>
        <taxon>Methylocystaceae</taxon>
        <taxon>Methylocystis</taxon>
    </lineage>
</organism>
<dbReference type="Pfam" id="PF11188">
    <property type="entry name" value="DUF2975"/>
    <property type="match status" value="1"/>
</dbReference>
<feature type="transmembrane region" description="Helical" evidence="1">
    <location>
        <begin position="157"/>
        <end position="177"/>
    </location>
</feature>
<feature type="transmembrane region" description="Helical" evidence="1">
    <location>
        <begin position="115"/>
        <end position="137"/>
    </location>
</feature>
<dbReference type="InterPro" id="IPR021354">
    <property type="entry name" value="DUF2975"/>
</dbReference>
<dbReference type="EMBL" id="BSEC01000001">
    <property type="protein sequence ID" value="GLI94177.1"/>
    <property type="molecule type" value="Genomic_DNA"/>
</dbReference>
<comment type="caution">
    <text evidence="2">The sequence shown here is derived from an EMBL/GenBank/DDBJ whole genome shotgun (WGS) entry which is preliminary data.</text>
</comment>
<gene>
    <name evidence="2" type="ORF">LMG27198_31690</name>
</gene>
<keyword evidence="1" id="KW-0812">Transmembrane</keyword>
<evidence type="ECO:0000256" key="1">
    <source>
        <dbReference type="SAM" id="Phobius"/>
    </source>
</evidence>
<keyword evidence="1" id="KW-1133">Transmembrane helix</keyword>
<protein>
    <recommendedName>
        <fullName evidence="4">DUF2975 domain-containing protein</fullName>
    </recommendedName>
</protein>
<feature type="transmembrane region" description="Helical" evidence="1">
    <location>
        <begin position="72"/>
        <end position="94"/>
    </location>
</feature>
<accession>A0A9W6LT57</accession>
<proteinExistence type="predicted"/>
<feature type="transmembrane region" description="Helical" evidence="1">
    <location>
        <begin position="25"/>
        <end position="46"/>
    </location>
</feature>
<sequence length="187" mass="20804">MKNPSGLTPASVSILQKKIGRICNLVRWAGVLWYMWLFGVFLLIAFNRPEYLDKGLRLKGIDPVSISDGQYWSAHAVLLVVFIPTAVVVWRLWGLMQGYREGDILTVRAADRLRAMALAGFVAVATDIIAHPIAFLIASPLMLSKTPFWQLLNPVQLFYALMCGFLLALSVIFRAAVDIADDNAQII</sequence>
<dbReference type="AlphaFoldDB" id="A0A9W6LT57"/>
<name>A0A9W6LT57_9HYPH</name>
<dbReference type="Proteomes" id="UP001144323">
    <property type="component" value="Unassembled WGS sequence"/>
</dbReference>